<feature type="compositionally biased region" description="Polar residues" evidence="1">
    <location>
        <begin position="36"/>
        <end position="47"/>
    </location>
</feature>
<accession>A0ABT6RL93</accession>
<proteinExistence type="predicted"/>
<dbReference type="EMBL" id="JASCIR010000002">
    <property type="protein sequence ID" value="MDI3385201.1"/>
    <property type="molecule type" value="Genomic_DNA"/>
</dbReference>
<organism evidence="2 3">
    <name type="scientific">Streptomyces solicavernae</name>
    <dbReference type="NCBI Taxonomy" id="3043614"/>
    <lineage>
        <taxon>Bacteria</taxon>
        <taxon>Bacillati</taxon>
        <taxon>Actinomycetota</taxon>
        <taxon>Actinomycetes</taxon>
        <taxon>Kitasatosporales</taxon>
        <taxon>Streptomycetaceae</taxon>
        <taxon>Streptomyces</taxon>
    </lineage>
</organism>
<evidence type="ECO:0000313" key="3">
    <source>
        <dbReference type="Proteomes" id="UP001224661"/>
    </source>
</evidence>
<reference evidence="2 3" key="1">
    <citation type="submission" date="2023-05" db="EMBL/GenBank/DDBJ databases">
        <title>Draft genome sequence of Streptomyces sp. B-S-A8 isolated from a cave soil in Thailand.</title>
        <authorList>
            <person name="Chamroensaksri N."/>
            <person name="Muangham S."/>
        </authorList>
    </citation>
    <scope>NUCLEOTIDE SEQUENCE [LARGE SCALE GENOMIC DNA]</scope>
    <source>
        <strain evidence="2 3">B-S-A8</strain>
    </source>
</reference>
<protein>
    <submittedName>
        <fullName evidence="2">Uncharacterized protein</fullName>
    </submittedName>
</protein>
<dbReference type="RefSeq" id="WP_282510115.1">
    <property type="nucleotide sequence ID" value="NZ_JASCIR010000002.1"/>
</dbReference>
<evidence type="ECO:0000256" key="1">
    <source>
        <dbReference type="SAM" id="MobiDB-lite"/>
    </source>
</evidence>
<comment type="caution">
    <text evidence="2">The sequence shown here is derived from an EMBL/GenBank/DDBJ whole genome shotgun (WGS) entry which is preliminary data.</text>
</comment>
<sequence length="58" mass="5921">MTSSALRSDVSISASLPESFPACTAASAKEAPSVATGRSKSRVTAVSSRIRFGSRTST</sequence>
<dbReference type="Proteomes" id="UP001224661">
    <property type="component" value="Unassembled WGS sequence"/>
</dbReference>
<keyword evidence="3" id="KW-1185">Reference proteome</keyword>
<feature type="region of interest" description="Disordered" evidence="1">
    <location>
        <begin position="27"/>
        <end position="58"/>
    </location>
</feature>
<gene>
    <name evidence="2" type="ORF">QIS99_03060</name>
</gene>
<name>A0ABT6RL93_9ACTN</name>
<evidence type="ECO:0000313" key="2">
    <source>
        <dbReference type="EMBL" id="MDI3385201.1"/>
    </source>
</evidence>